<protein>
    <submittedName>
        <fullName evidence="2">Probable WRKY transcription factor protein 1</fullName>
    </submittedName>
</protein>
<dbReference type="OrthoDB" id="1295061at2759"/>
<reference evidence="2" key="1">
    <citation type="submission" date="2025-08" db="UniProtKB">
        <authorList>
            <consortium name="RefSeq"/>
        </authorList>
    </citation>
    <scope>IDENTIFICATION</scope>
</reference>
<feature type="region of interest" description="Disordered" evidence="1">
    <location>
        <begin position="175"/>
        <end position="202"/>
    </location>
</feature>
<feature type="compositionally biased region" description="Basic and acidic residues" evidence="1">
    <location>
        <begin position="368"/>
        <end position="393"/>
    </location>
</feature>
<proteinExistence type="predicted"/>
<feature type="compositionally biased region" description="Polar residues" evidence="1">
    <location>
        <begin position="286"/>
        <end position="298"/>
    </location>
</feature>
<evidence type="ECO:0000313" key="2">
    <source>
        <dbReference type="RefSeq" id="XP_016449187.1"/>
    </source>
</evidence>
<feature type="compositionally biased region" description="Polar residues" evidence="1">
    <location>
        <begin position="251"/>
        <end position="263"/>
    </location>
</feature>
<feature type="compositionally biased region" description="Basic residues" evidence="1">
    <location>
        <begin position="119"/>
        <end position="128"/>
    </location>
</feature>
<dbReference type="AlphaFoldDB" id="A0A1S3YB14"/>
<feature type="region of interest" description="Disordered" evidence="1">
    <location>
        <begin position="465"/>
        <end position="525"/>
    </location>
</feature>
<feature type="compositionally biased region" description="Polar residues" evidence="1">
    <location>
        <begin position="642"/>
        <end position="655"/>
    </location>
</feature>
<accession>A0A1S3YB14</accession>
<feature type="compositionally biased region" description="Basic and acidic residues" evidence="1">
    <location>
        <begin position="135"/>
        <end position="147"/>
    </location>
</feature>
<organism evidence="2">
    <name type="scientific">Nicotiana tabacum</name>
    <name type="common">Common tobacco</name>
    <dbReference type="NCBI Taxonomy" id="4097"/>
    <lineage>
        <taxon>Eukaryota</taxon>
        <taxon>Viridiplantae</taxon>
        <taxon>Streptophyta</taxon>
        <taxon>Embryophyta</taxon>
        <taxon>Tracheophyta</taxon>
        <taxon>Spermatophyta</taxon>
        <taxon>Magnoliopsida</taxon>
        <taxon>eudicotyledons</taxon>
        <taxon>Gunneridae</taxon>
        <taxon>Pentapetalae</taxon>
        <taxon>asterids</taxon>
        <taxon>lamiids</taxon>
        <taxon>Solanales</taxon>
        <taxon>Solanaceae</taxon>
        <taxon>Nicotianoideae</taxon>
        <taxon>Nicotianeae</taxon>
        <taxon>Nicotiana</taxon>
    </lineage>
</organism>
<feature type="compositionally biased region" description="Acidic residues" evidence="1">
    <location>
        <begin position="485"/>
        <end position="497"/>
    </location>
</feature>
<name>A0A1S3YB14_TOBAC</name>
<dbReference type="PaxDb" id="4097-A0A1S3YB14"/>
<feature type="region of interest" description="Disordered" evidence="1">
    <location>
        <begin position="116"/>
        <end position="147"/>
    </location>
</feature>
<dbReference type="RefSeq" id="XP_016449187.1">
    <property type="nucleotide sequence ID" value="XM_016593701.1"/>
</dbReference>
<feature type="compositionally biased region" description="Basic and acidic residues" evidence="1">
    <location>
        <begin position="586"/>
        <end position="618"/>
    </location>
</feature>
<feature type="region of interest" description="Disordered" evidence="1">
    <location>
        <begin position="218"/>
        <end position="313"/>
    </location>
</feature>
<feature type="compositionally biased region" description="Basic and acidic residues" evidence="1">
    <location>
        <begin position="630"/>
        <end position="641"/>
    </location>
</feature>
<feature type="compositionally biased region" description="Basic and acidic residues" evidence="1">
    <location>
        <begin position="498"/>
        <end position="516"/>
    </location>
</feature>
<feature type="region of interest" description="Disordered" evidence="1">
    <location>
        <begin position="368"/>
        <end position="403"/>
    </location>
</feature>
<feature type="compositionally biased region" description="Polar residues" evidence="1">
    <location>
        <begin position="218"/>
        <end position="232"/>
    </location>
</feature>
<dbReference type="KEGG" id="nta:107774219"/>
<gene>
    <name evidence="2" type="primary">LOC107774219</name>
</gene>
<sequence>MANEIGDDISFQRAIEIARRIDMVHGQHPTVEFSCHGSGTGCFIAAQLARCRGQATRVRSKVVRGGGQAVRGRGQPIRVRLRGRVTVLRFNGVIHRDLNCSNNFINGNVGKYMFNLHPSPKKNKKNTSKKIQTQRSEEKDEDKIEKDQAASSIEILCEKQKQKGDDFNNNTILEENNLSENSNRALKDNNVDNNSKLPMKEGKDVDYHVQQGILESTMLNSNNIIDPNQSPNENKEESGKEVIQNVRPPEQNGSKNGKEQASSFKEELPEKQQEEEDINGEFDLNVITSEDSLPNNSDRTLKDTNIDGGSKLPMRYEKDQDYYRLKQGIPRNIKFRSIIDIYKCSNRLSSPEEEYNWNRLSISQNKRSEVHNTNKTGKDEADTSKETLPEKQKQNAIQGDFESKIVTGEDSLVDNSNHTIMDNNNDNRLKLSTKDKEDQNYHINQRISKSTMFDSLIKLCEAIQNKRPEENNGSNTRKGQHVSSEEELDDQQEEEEKDINGEFEVNRVTREDRLPDNFDYNANSGSKLLTRDEKDKKYYITQGIPRSIKFRSMTNLYKYTTRLSPVEDEYNWNLPIGENPNMSIRSTKEDSSIKTNKENVGYKRKLRDNQKGKGEKDVTTSSTSKVVNKRSADDSKREGNTAEKTSSPNTIRSHK</sequence>
<feature type="region of interest" description="Disordered" evidence="1">
    <location>
        <begin position="575"/>
        <end position="655"/>
    </location>
</feature>
<evidence type="ECO:0000256" key="1">
    <source>
        <dbReference type="SAM" id="MobiDB-lite"/>
    </source>
</evidence>